<dbReference type="Pfam" id="PF02181">
    <property type="entry name" value="FH2"/>
    <property type="match status" value="1"/>
</dbReference>
<reference evidence="3" key="1">
    <citation type="journal article" date="2012" name="Nat. Biotechnol.">
        <title>Draft genome sequence of pigeonpea (Cajanus cajan), an orphan legume crop of resource-poor farmers.</title>
        <authorList>
            <person name="Varshney R.K."/>
            <person name="Chen W."/>
            <person name="Li Y."/>
            <person name="Bharti A.K."/>
            <person name="Saxena R.K."/>
            <person name="Schlueter J.A."/>
            <person name="Donoghue M.T."/>
            <person name="Azam S."/>
            <person name="Fan G."/>
            <person name="Whaley A.M."/>
            <person name="Farmer A.D."/>
            <person name="Sheridan J."/>
            <person name="Iwata A."/>
            <person name="Tuteja R."/>
            <person name="Penmetsa R.V."/>
            <person name="Wu W."/>
            <person name="Upadhyaya H.D."/>
            <person name="Yang S.P."/>
            <person name="Shah T."/>
            <person name="Saxena K.B."/>
            <person name="Michael T."/>
            <person name="McCombie W.R."/>
            <person name="Yang B."/>
            <person name="Zhang G."/>
            <person name="Yang H."/>
            <person name="Wang J."/>
            <person name="Spillane C."/>
            <person name="Cook D.R."/>
            <person name="May G.D."/>
            <person name="Xu X."/>
            <person name="Jackson S.A."/>
        </authorList>
    </citation>
    <scope>NUCLEOTIDE SEQUENCE [LARGE SCALE GENOMIC DNA]</scope>
</reference>
<gene>
    <name evidence="3" type="ORF">KK1_040558</name>
</gene>
<sequence>MHYLCKILADKLPEVLDFSKDLANLPLAAKIQLTLLAEEKQAISKGLEKLEHEQSTSENDGLVSETFCKKLKEYLYSAKAEVSSLSSLYSIMGRNVEALIIYFGEDPCRCPFEQVVTTMLNFTGMFNKAHKENYQQLELEKKKTEEIVK</sequence>
<dbReference type="PANTHER" id="PTHR45733:SF20">
    <property type="entry name" value="FORMIN-LIKE PROTEIN 13"/>
    <property type="match status" value="1"/>
</dbReference>
<evidence type="ECO:0000259" key="2">
    <source>
        <dbReference type="PROSITE" id="PS51444"/>
    </source>
</evidence>
<dbReference type="STRING" id="3821.A0A151R6H2"/>
<accession>A0A151R6H2</accession>
<dbReference type="Gramene" id="C.cajan_41971.t">
    <property type="protein sequence ID" value="C.cajan_41971.t"/>
    <property type="gene ID" value="C.cajan_41971"/>
</dbReference>
<feature type="domain" description="FH2" evidence="2">
    <location>
        <begin position="1"/>
        <end position="149"/>
    </location>
</feature>
<dbReference type="PROSITE" id="PS51444">
    <property type="entry name" value="FH2"/>
    <property type="match status" value="1"/>
</dbReference>
<dbReference type="InterPro" id="IPR051144">
    <property type="entry name" value="Formin_homology_domain"/>
</dbReference>
<proteinExistence type="inferred from homology"/>
<dbReference type="InterPro" id="IPR015425">
    <property type="entry name" value="FH2_Formin"/>
</dbReference>
<dbReference type="OMA" id="VHNENCK"/>
<dbReference type="InterPro" id="IPR042201">
    <property type="entry name" value="FH2_Formin_sf"/>
</dbReference>
<dbReference type="PANTHER" id="PTHR45733">
    <property type="entry name" value="FORMIN-J"/>
    <property type="match status" value="1"/>
</dbReference>
<dbReference type="AlphaFoldDB" id="A0A151R6H2"/>
<dbReference type="EMBL" id="KQ484025">
    <property type="protein sequence ID" value="KYP38210.1"/>
    <property type="molecule type" value="Genomic_DNA"/>
</dbReference>
<evidence type="ECO:0000256" key="1">
    <source>
        <dbReference type="ARBA" id="ARBA00006468"/>
    </source>
</evidence>
<evidence type="ECO:0000313" key="4">
    <source>
        <dbReference type="Proteomes" id="UP000075243"/>
    </source>
</evidence>
<dbReference type="Gene3D" id="1.20.58.2220">
    <property type="entry name" value="Formin, FH2 domain"/>
    <property type="match status" value="1"/>
</dbReference>
<comment type="similarity">
    <text evidence="1">Belongs to the formin-like family. Class-II subfamily.</text>
</comment>
<protein>
    <submittedName>
        <fullName evidence="3">Formin-like protein 13</fullName>
    </submittedName>
</protein>
<dbReference type="Proteomes" id="UP000075243">
    <property type="component" value="Unassembled WGS sequence"/>
</dbReference>
<name>A0A151R6H2_CAJCA</name>
<dbReference type="SUPFAM" id="SSF101447">
    <property type="entry name" value="Formin homology 2 domain (FH2 domain)"/>
    <property type="match status" value="1"/>
</dbReference>
<organism evidence="3 4">
    <name type="scientific">Cajanus cajan</name>
    <name type="common">Pigeon pea</name>
    <name type="synonym">Cajanus indicus</name>
    <dbReference type="NCBI Taxonomy" id="3821"/>
    <lineage>
        <taxon>Eukaryota</taxon>
        <taxon>Viridiplantae</taxon>
        <taxon>Streptophyta</taxon>
        <taxon>Embryophyta</taxon>
        <taxon>Tracheophyta</taxon>
        <taxon>Spermatophyta</taxon>
        <taxon>Magnoliopsida</taxon>
        <taxon>eudicotyledons</taxon>
        <taxon>Gunneridae</taxon>
        <taxon>Pentapetalae</taxon>
        <taxon>rosids</taxon>
        <taxon>fabids</taxon>
        <taxon>Fabales</taxon>
        <taxon>Fabaceae</taxon>
        <taxon>Papilionoideae</taxon>
        <taxon>50 kb inversion clade</taxon>
        <taxon>NPAAA clade</taxon>
        <taxon>indigoferoid/millettioid clade</taxon>
        <taxon>Phaseoleae</taxon>
        <taxon>Cajanus</taxon>
    </lineage>
</organism>
<evidence type="ECO:0000313" key="3">
    <source>
        <dbReference type="EMBL" id="KYP38210.1"/>
    </source>
</evidence>
<keyword evidence="4" id="KW-1185">Reference proteome</keyword>